<sequence length="112" mass="12371">MLAAINEWFLGLGADYGVNPYIFGGIYVGAIPFFLATIAWMVRRKRRGQSIAMQVSIAGFLALSSYIYLVIAGRNLAWWVYALLVLLVLYTIWSLVQKVRAPVAGIGGEQAE</sequence>
<organism evidence="2 3">
    <name type="scientific">Parasphingopyxis marina</name>
    <dbReference type="NCBI Taxonomy" id="2761622"/>
    <lineage>
        <taxon>Bacteria</taxon>
        <taxon>Pseudomonadati</taxon>
        <taxon>Pseudomonadota</taxon>
        <taxon>Alphaproteobacteria</taxon>
        <taxon>Sphingomonadales</taxon>
        <taxon>Sphingomonadaceae</taxon>
        <taxon>Parasphingopyxis</taxon>
    </lineage>
</organism>
<reference evidence="2 3" key="1">
    <citation type="submission" date="2020-08" db="EMBL/GenBank/DDBJ databases">
        <title>Draft genome sequence of Parasphingopyxis sp. GrpM-11.</title>
        <authorList>
            <person name="Oh J."/>
            <person name="Roh D.-H."/>
        </authorList>
    </citation>
    <scope>NUCLEOTIDE SEQUENCE [LARGE SCALE GENOMIC DNA]</scope>
    <source>
        <strain evidence="2 3">GrpM-11</strain>
    </source>
</reference>
<proteinExistence type="predicted"/>
<evidence type="ECO:0000313" key="3">
    <source>
        <dbReference type="Proteomes" id="UP000564378"/>
    </source>
</evidence>
<keyword evidence="3" id="KW-1185">Reference proteome</keyword>
<evidence type="ECO:0000313" key="2">
    <source>
        <dbReference type="EMBL" id="MBC2776908.1"/>
    </source>
</evidence>
<feature type="transmembrane region" description="Helical" evidence="1">
    <location>
        <begin position="77"/>
        <end position="96"/>
    </location>
</feature>
<keyword evidence="1" id="KW-0472">Membrane</keyword>
<feature type="transmembrane region" description="Helical" evidence="1">
    <location>
        <begin position="20"/>
        <end position="42"/>
    </location>
</feature>
<comment type="caution">
    <text evidence="2">The sequence shown here is derived from an EMBL/GenBank/DDBJ whole genome shotgun (WGS) entry which is preliminary data.</text>
</comment>
<dbReference type="AlphaFoldDB" id="A0A842HSS8"/>
<gene>
    <name evidence="2" type="ORF">H6P80_04665</name>
</gene>
<dbReference type="Proteomes" id="UP000564378">
    <property type="component" value="Unassembled WGS sequence"/>
</dbReference>
<dbReference type="EMBL" id="JACJVJ010000001">
    <property type="protein sequence ID" value="MBC2776908.1"/>
    <property type="molecule type" value="Genomic_DNA"/>
</dbReference>
<accession>A0A842HSS8</accession>
<protein>
    <submittedName>
        <fullName evidence="2">Uncharacterized protein</fullName>
    </submittedName>
</protein>
<evidence type="ECO:0000256" key="1">
    <source>
        <dbReference type="SAM" id="Phobius"/>
    </source>
</evidence>
<keyword evidence="1" id="KW-0812">Transmembrane</keyword>
<feature type="transmembrane region" description="Helical" evidence="1">
    <location>
        <begin position="51"/>
        <end position="71"/>
    </location>
</feature>
<keyword evidence="1" id="KW-1133">Transmembrane helix</keyword>
<dbReference type="RefSeq" id="WP_185800156.1">
    <property type="nucleotide sequence ID" value="NZ_JACJVJ010000001.1"/>
</dbReference>
<name>A0A842HSS8_9SPHN</name>